<reference evidence="7" key="3">
    <citation type="submission" date="2021-11" db="EMBL/GenBank/DDBJ databases">
        <authorList>
            <person name="Gilroy R."/>
        </authorList>
    </citation>
    <scope>NUCLEOTIDE SEQUENCE</scope>
    <source>
        <strain evidence="7">150</strain>
    </source>
</reference>
<dbReference type="EMBL" id="JXKD01000009">
    <property type="protein sequence ID" value="OJG10235.1"/>
    <property type="molecule type" value="Genomic_DNA"/>
</dbReference>
<keyword evidence="4 6" id="KW-1133">Transmembrane helix</keyword>
<evidence type="ECO:0000256" key="5">
    <source>
        <dbReference type="ARBA" id="ARBA00023136"/>
    </source>
</evidence>
<dbReference type="PIRSF" id="PIRSF035875">
    <property type="entry name" value="RNase_BN"/>
    <property type="match status" value="1"/>
</dbReference>
<keyword evidence="5 6" id="KW-0472">Membrane</keyword>
<dbReference type="Proteomes" id="UP000813384">
    <property type="component" value="Unassembled WGS sequence"/>
</dbReference>
<dbReference type="EMBL" id="JAJJVO010000102">
    <property type="protein sequence ID" value="MCC9274008.1"/>
    <property type="molecule type" value="Genomic_DNA"/>
</dbReference>
<dbReference type="Pfam" id="PF03631">
    <property type="entry name" value="Virul_fac_BrkB"/>
    <property type="match status" value="1"/>
</dbReference>
<dbReference type="InterPro" id="IPR017039">
    <property type="entry name" value="Virul_fac_BrkB"/>
</dbReference>
<feature type="transmembrane region" description="Helical" evidence="6">
    <location>
        <begin position="130"/>
        <end position="162"/>
    </location>
</feature>
<evidence type="ECO:0000313" key="7">
    <source>
        <dbReference type="EMBL" id="MCC9274008.1"/>
    </source>
</evidence>
<feature type="transmembrane region" description="Helical" evidence="6">
    <location>
        <begin position="246"/>
        <end position="273"/>
    </location>
</feature>
<evidence type="ECO:0000313" key="9">
    <source>
        <dbReference type="Proteomes" id="UP000182149"/>
    </source>
</evidence>
<feature type="transmembrane region" description="Helical" evidence="6">
    <location>
        <begin position="34"/>
        <end position="57"/>
    </location>
</feature>
<evidence type="ECO:0000256" key="2">
    <source>
        <dbReference type="ARBA" id="ARBA00022475"/>
    </source>
</evidence>
<dbReference type="GO" id="GO:0005886">
    <property type="term" value="C:plasma membrane"/>
    <property type="evidence" value="ECO:0007669"/>
    <property type="project" value="UniProtKB-SubCell"/>
</dbReference>
<keyword evidence="2" id="KW-1003">Cell membrane</keyword>
<evidence type="ECO:0000256" key="6">
    <source>
        <dbReference type="SAM" id="Phobius"/>
    </source>
</evidence>
<proteinExistence type="predicted"/>
<comment type="subcellular location">
    <subcellularLocation>
        <location evidence="1">Cell membrane</location>
        <topology evidence="1">Multi-pass membrane protein</topology>
    </subcellularLocation>
</comment>
<feature type="transmembrane region" description="Helical" evidence="6">
    <location>
        <begin position="213"/>
        <end position="234"/>
    </location>
</feature>
<dbReference type="Proteomes" id="UP000182149">
    <property type="component" value="Unassembled WGS sequence"/>
</dbReference>
<keyword evidence="3 6" id="KW-0812">Transmembrane</keyword>
<evidence type="ECO:0000313" key="8">
    <source>
        <dbReference type="EMBL" id="OJG10235.1"/>
    </source>
</evidence>
<evidence type="ECO:0000256" key="3">
    <source>
        <dbReference type="ARBA" id="ARBA00022692"/>
    </source>
</evidence>
<feature type="transmembrane region" description="Helical" evidence="6">
    <location>
        <begin position="182"/>
        <end position="201"/>
    </location>
</feature>
<evidence type="ECO:0000256" key="1">
    <source>
        <dbReference type="ARBA" id="ARBA00004651"/>
    </source>
</evidence>
<comment type="caution">
    <text evidence="8">The sequence shown here is derived from an EMBL/GenBank/DDBJ whole genome shotgun (WGS) entry which is preliminary data.</text>
</comment>
<feature type="transmembrane region" description="Helical" evidence="6">
    <location>
        <begin position="95"/>
        <end position="118"/>
    </location>
</feature>
<gene>
    <name evidence="7" type="ORF">K8V42_06930</name>
    <name evidence="8" type="ORF">RU93_GL002260</name>
</gene>
<sequence>MNMRNFFKKQKVKRFINTVRRRVKESQMTQSSIVIAYYLLLSLFPLLIAVGNLLPFLNIDPNTVLPYLQEFIPETIYEFLEPAIGDLLTQGSGGLLSLSAILTIWTASASMNAIQIALNKAYGVSSRGNFIVVRAVSVIAMIILLFAIVGVTLVVGFGKYILEQIQPIFLFPDTIISTFQTLKWPLTLLILMALMVVIYGFIPNVRLRARSIFPGAVFATVGWMILSQAFGIYAKYFTTRISGYQIIGSFIVLMLWLNFASMIIILGGIINAVTEEFIAGKVEERADPINFLQKHMKDNEKNS</sequence>
<dbReference type="PANTHER" id="PTHR30213:SF0">
    <property type="entry name" value="UPF0761 MEMBRANE PROTEIN YIHY"/>
    <property type="match status" value="1"/>
</dbReference>
<evidence type="ECO:0000256" key="4">
    <source>
        <dbReference type="ARBA" id="ARBA00022989"/>
    </source>
</evidence>
<dbReference type="STRING" id="328396.RU93_GL002260"/>
<dbReference type="NCBIfam" id="TIGR00765">
    <property type="entry name" value="yihY_not_rbn"/>
    <property type="match status" value="1"/>
</dbReference>
<reference evidence="8 9" key="1">
    <citation type="submission" date="2014-12" db="EMBL/GenBank/DDBJ databases">
        <title>Draft genome sequences of 29 type strains of Enterococci.</title>
        <authorList>
            <person name="Zhong Z."/>
            <person name="Sun Z."/>
            <person name="Liu W."/>
            <person name="Zhang W."/>
            <person name="Zhang H."/>
        </authorList>
    </citation>
    <scope>NUCLEOTIDE SEQUENCE [LARGE SCALE GENOMIC DNA]</scope>
    <source>
        <strain evidence="8 9">DSM 17690</strain>
    </source>
</reference>
<name>A0A1L8QRU1_9ENTE</name>
<reference evidence="7" key="2">
    <citation type="journal article" date="2021" name="PeerJ">
        <title>Extensive microbial diversity within the chicken gut microbiome revealed by metagenomics and culture.</title>
        <authorList>
            <person name="Gilroy R."/>
            <person name="Ravi A."/>
            <person name="Getino M."/>
            <person name="Pursley I."/>
            <person name="Horton D.L."/>
            <person name="Alikhan N.F."/>
            <person name="Baker D."/>
            <person name="Gharbi K."/>
            <person name="Hall N."/>
            <person name="Watson M."/>
            <person name="Adriaenssens E.M."/>
            <person name="Foster-Nyarko E."/>
            <person name="Jarju S."/>
            <person name="Secka A."/>
            <person name="Antonio M."/>
            <person name="Oren A."/>
            <person name="Chaudhuri R.R."/>
            <person name="La Ragione R."/>
            <person name="Hildebrand F."/>
            <person name="Pallen M.J."/>
        </authorList>
    </citation>
    <scope>NUCLEOTIDE SEQUENCE</scope>
    <source>
        <strain evidence="7">150</strain>
    </source>
</reference>
<dbReference type="RefSeq" id="WP_071874957.1">
    <property type="nucleotide sequence ID" value="NZ_JBHSHF010000015.1"/>
</dbReference>
<protein>
    <submittedName>
        <fullName evidence="8">Membrane protein</fullName>
    </submittedName>
    <submittedName>
        <fullName evidence="7">YihY/virulence factor BrkB family protein</fullName>
    </submittedName>
</protein>
<organism evidence="8 9">
    <name type="scientific">Enterococcus aquimarinus</name>
    <dbReference type="NCBI Taxonomy" id="328396"/>
    <lineage>
        <taxon>Bacteria</taxon>
        <taxon>Bacillati</taxon>
        <taxon>Bacillota</taxon>
        <taxon>Bacilli</taxon>
        <taxon>Lactobacillales</taxon>
        <taxon>Enterococcaceae</taxon>
        <taxon>Enterococcus</taxon>
    </lineage>
</organism>
<keyword evidence="9" id="KW-1185">Reference proteome</keyword>
<dbReference type="AlphaFoldDB" id="A0A1L8QRU1"/>
<dbReference type="OrthoDB" id="9775903at2"/>
<dbReference type="PANTHER" id="PTHR30213">
    <property type="entry name" value="INNER MEMBRANE PROTEIN YHJD"/>
    <property type="match status" value="1"/>
</dbReference>
<accession>A0A1L8QRU1</accession>